<dbReference type="Proteomes" id="UP001266305">
    <property type="component" value="Unassembled WGS sequence"/>
</dbReference>
<dbReference type="PANTHER" id="PTHR32289">
    <property type="entry name" value="PROTEIN FAM167A"/>
    <property type="match status" value="1"/>
</dbReference>
<organism evidence="2 3">
    <name type="scientific">Saguinus oedipus</name>
    <name type="common">Cotton-top tamarin</name>
    <name type="synonym">Oedipomidas oedipus</name>
    <dbReference type="NCBI Taxonomy" id="9490"/>
    <lineage>
        <taxon>Eukaryota</taxon>
        <taxon>Metazoa</taxon>
        <taxon>Chordata</taxon>
        <taxon>Craniata</taxon>
        <taxon>Vertebrata</taxon>
        <taxon>Euteleostomi</taxon>
        <taxon>Mammalia</taxon>
        <taxon>Eutheria</taxon>
        <taxon>Euarchontoglires</taxon>
        <taxon>Primates</taxon>
        <taxon>Haplorrhini</taxon>
        <taxon>Platyrrhini</taxon>
        <taxon>Cebidae</taxon>
        <taxon>Callitrichinae</taxon>
        <taxon>Saguinus</taxon>
    </lineage>
</organism>
<comment type="caution">
    <text evidence="2">The sequence shown here is derived from an EMBL/GenBank/DDBJ whole genome shotgun (WGS) entry which is preliminary data.</text>
</comment>
<reference evidence="2 3" key="1">
    <citation type="submission" date="2023-05" db="EMBL/GenBank/DDBJ databases">
        <title>B98-5 Cell Line De Novo Hybrid Assembly: An Optical Mapping Approach.</title>
        <authorList>
            <person name="Kananen K."/>
            <person name="Auerbach J.A."/>
            <person name="Kautto E."/>
            <person name="Blachly J.S."/>
        </authorList>
    </citation>
    <scope>NUCLEOTIDE SEQUENCE [LARGE SCALE GENOMIC DNA]</scope>
    <source>
        <strain evidence="2">B95-8</strain>
        <tissue evidence="2">Cell line</tissue>
    </source>
</reference>
<evidence type="ECO:0000256" key="1">
    <source>
        <dbReference type="ARBA" id="ARBA00005489"/>
    </source>
</evidence>
<protein>
    <recommendedName>
        <fullName evidence="4">Protein FAM167A</fullName>
    </recommendedName>
</protein>
<name>A0ABQ9UB29_SAGOE</name>
<dbReference type="InterPro" id="IPR024280">
    <property type="entry name" value="FAM167"/>
</dbReference>
<evidence type="ECO:0000313" key="3">
    <source>
        <dbReference type="Proteomes" id="UP001266305"/>
    </source>
</evidence>
<sequence>MSCVAAWRERTQMMEQLATCLSDKALLTEGTLPSAKTFHKVTKHSDAPCTTLKLILEQNLSTEMRLQDQQLARQLMRLRGDINKLKIEHTCRLHRRMLNDATYELEERDELADLFCDSPLASSFSLSMPLKLIGVTKMNINSRRFSLC</sequence>
<gene>
    <name evidence="2" type="ORF">P7K49_027683</name>
</gene>
<evidence type="ECO:0008006" key="4">
    <source>
        <dbReference type="Google" id="ProtNLM"/>
    </source>
</evidence>
<dbReference type="Pfam" id="PF11652">
    <property type="entry name" value="FAM167"/>
    <property type="match status" value="1"/>
</dbReference>
<accession>A0ABQ9UB29</accession>
<proteinExistence type="inferred from homology"/>
<keyword evidence="3" id="KW-1185">Reference proteome</keyword>
<dbReference type="InterPro" id="IPR051771">
    <property type="entry name" value="FAM167_domain"/>
</dbReference>
<dbReference type="PANTHER" id="PTHR32289:SF3">
    <property type="entry name" value="PROTEIN FAM167A"/>
    <property type="match status" value="1"/>
</dbReference>
<evidence type="ECO:0000313" key="2">
    <source>
        <dbReference type="EMBL" id="KAK2093945.1"/>
    </source>
</evidence>
<comment type="similarity">
    <text evidence="1">Belongs to the FAM167 (SEC) family.</text>
</comment>
<dbReference type="EMBL" id="JASSZA010000014">
    <property type="protein sequence ID" value="KAK2093945.1"/>
    <property type="molecule type" value="Genomic_DNA"/>
</dbReference>